<dbReference type="Gene3D" id="1.20.1070.10">
    <property type="entry name" value="Rhodopsin 7-helix transmembrane proteins"/>
    <property type="match status" value="1"/>
</dbReference>
<keyword evidence="1" id="KW-0812">Transmembrane</keyword>
<evidence type="ECO:0000313" key="4">
    <source>
        <dbReference type="Proteomes" id="UP000835052"/>
    </source>
</evidence>
<feature type="transmembrane region" description="Helical" evidence="1">
    <location>
        <begin position="129"/>
        <end position="151"/>
    </location>
</feature>
<sequence length="276" mass="31586">MESSQFSALLEFSKCNTNQLTREIGIVGITANWTVVFVQRRVSALQNSFGRLSATQALGDGIHSTIFSVLSMPQCSCCDDIKMLRENSQHIGFALLVCFDISVFSHLFISLNRFCAIFFPIKYEQIFNYFNTTIMIAFTLIVSVVSTFYFYEYEDCSLIHIDQLRLFAFATTPTCVMISWYNAFLKSVSLVIFIVAVDVATVVKVRLTNNQIYSDHKYSSRRRKNDINFLKQACMQAFLFVCDLLCNFIFTPLIPPGWILFFMSMVVWESAHCLDG</sequence>
<feature type="transmembrane region" description="Helical" evidence="1">
    <location>
        <begin position="91"/>
        <end position="109"/>
    </location>
</feature>
<dbReference type="CDD" id="cd00637">
    <property type="entry name" value="7tm_classA_rhodopsin-like"/>
    <property type="match status" value="1"/>
</dbReference>
<evidence type="ECO:0000256" key="1">
    <source>
        <dbReference type="SAM" id="Phobius"/>
    </source>
</evidence>
<dbReference type="EMBL" id="CAJGYM010000027">
    <property type="protein sequence ID" value="CAD6192393.1"/>
    <property type="molecule type" value="Genomic_DNA"/>
</dbReference>
<comment type="caution">
    <text evidence="3">The sequence shown here is derived from an EMBL/GenBank/DDBJ whole genome shotgun (WGS) entry which is preliminary data.</text>
</comment>
<feature type="domain" description="7TM GPCR serpentine receptor class x (Srx)" evidence="2">
    <location>
        <begin position="24"/>
        <end position="276"/>
    </location>
</feature>
<dbReference type="PANTHER" id="PTHR23017:SF44">
    <property type="entry name" value="G-PROTEIN COUPLED RECEPTORS FAMILY 1 PROFILE DOMAIN-CONTAINING PROTEIN"/>
    <property type="match status" value="1"/>
</dbReference>
<feature type="transmembrane region" description="Helical" evidence="1">
    <location>
        <begin position="163"/>
        <end position="181"/>
    </location>
</feature>
<proteinExistence type="predicted"/>
<protein>
    <recommendedName>
        <fullName evidence="2">7TM GPCR serpentine receptor class x (Srx) domain-containing protein</fullName>
    </recommendedName>
</protein>
<organism evidence="3 4">
    <name type="scientific">Caenorhabditis auriculariae</name>
    <dbReference type="NCBI Taxonomy" id="2777116"/>
    <lineage>
        <taxon>Eukaryota</taxon>
        <taxon>Metazoa</taxon>
        <taxon>Ecdysozoa</taxon>
        <taxon>Nematoda</taxon>
        <taxon>Chromadorea</taxon>
        <taxon>Rhabditida</taxon>
        <taxon>Rhabditina</taxon>
        <taxon>Rhabditomorpha</taxon>
        <taxon>Rhabditoidea</taxon>
        <taxon>Rhabditidae</taxon>
        <taxon>Peloderinae</taxon>
        <taxon>Caenorhabditis</taxon>
    </lineage>
</organism>
<feature type="transmembrane region" description="Helical" evidence="1">
    <location>
        <begin position="228"/>
        <end position="250"/>
    </location>
</feature>
<dbReference type="InterPro" id="IPR019430">
    <property type="entry name" value="7TM_GPCR_serpentine_rcpt_Srx"/>
</dbReference>
<keyword evidence="1" id="KW-0472">Membrane</keyword>
<accession>A0A8S1H901</accession>
<gene>
    <name evidence="3" type="ORF">CAUJ_LOCUS8312</name>
</gene>
<evidence type="ECO:0000259" key="2">
    <source>
        <dbReference type="Pfam" id="PF10328"/>
    </source>
</evidence>
<keyword evidence="4" id="KW-1185">Reference proteome</keyword>
<keyword evidence="1" id="KW-1133">Transmembrane helix</keyword>
<dbReference type="Pfam" id="PF10328">
    <property type="entry name" value="7TM_GPCR_Srx"/>
    <property type="match status" value="1"/>
</dbReference>
<reference evidence="3" key="1">
    <citation type="submission" date="2020-10" db="EMBL/GenBank/DDBJ databases">
        <authorList>
            <person name="Kikuchi T."/>
        </authorList>
    </citation>
    <scope>NUCLEOTIDE SEQUENCE</scope>
    <source>
        <strain evidence="3">NKZ352</strain>
    </source>
</reference>
<name>A0A8S1H901_9PELO</name>
<dbReference type="OrthoDB" id="5825164at2759"/>
<dbReference type="AlphaFoldDB" id="A0A8S1H901"/>
<evidence type="ECO:0000313" key="3">
    <source>
        <dbReference type="EMBL" id="CAD6192393.1"/>
    </source>
</evidence>
<dbReference type="Proteomes" id="UP000835052">
    <property type="component" value="Unassembled WGS sequence"/>
</dbReference>
<dbReference type="SUPFAM" id="SSF81321">
    <property type="entry name" value="Family A G protein-coupled receptor-like"/>
    <property type="match status" value="1"/>
</dbReference>
<dbReference type="PANTHER" id="PTHR23017">
    <property type="entry name" value="SERPENTINE RECEPTOR, CLASS X"/>
    <property type="match status" value="1"/>
</dbReference>